<evidence type="ECO:0000256" key="2">
    <source>
        <dbReference type="ARBA" id="ARBA00022840"/>
    </source>
</evidence>
<feature type="region of interest" description="Disordered" evidence="3">
    <location>
        <begin position="147"/>
        <end position="315"/>
    </location>
</feature>
<dbReference type="GO" id="GO:0051782">
    <property type="term" value="P:negative regulation of cell division"/>
    <property type="evidence" value="ECO:0007669"/>
    <property type="project" value="TreeGrafter"/>
</dbReference>
<evidence type="ECO:0000259" key="4">
    <source>
        <dbReference type="Pfam" id="PF13614"/>
    </source>
</evidence>
<keyword evidence="2" id="KW-0067">ATP-binding</keyword>
<accession>A0A1B7M2H7</accession>
<reference evidence="5 6" key="1">
    <citation type="submission" date="2016-04" db="EMBL/GenBank/DDBJ databases">
        <title>First whole genome shotgun sequence of the bacterium Enteractinococcus sp. strain UASWS1574.</title>
        <authorList>
            <person name="Crovadore J."/>
            <person name="Chablais R."/>
            <person name="Lefort F."/>
        </authorList>
    </citation>
    <scope>NUCLEOTIDE SEQUENCE [LARGE SCALE GENOMIC DNA]</scope>
    <source>
        <strain evidence="5 6">UASWS1574</strain>
    </source>
</reference>
<dbReference type="SUPFAM" id="SSF52540">
    <property type="entry name" value="P-loop containing nucleoside triphosphate hydrolases"/>
    <property type="match status" value="1"/>
</dbReference>
<name>A0A1B7M2H7_9MICC</name>
<keyword evidence="6" id="KW-1185">Reference proteome</keyword>
<proteinExistence type="predicted"/>
<dbReference type="RefSeq" id="WP_043055693.1">
    <property type="nucleotide sequence ID" value="NZ_LXEY01000008.1"/>
</dbReference>
<feature type="compositionally biased region" description="Low complexity" evidence="3">
    <location>
        <begin position="247"/>
        <end position="266"/>
    </location>
</feature>
<organism evidence="5 6">
    <name type="scientific">Enteractinococcus helveticum</name>
    <dbReference type="NCBI Taxonomy" id="1837282"/>
    <lineage>
        <taxon>Bacteria</taxon>
        <taxon>Bacillati</taxon>
        <taxon>Actinomycetota</taxon>
        <taxon>Actinomycetes</taxon>
        <taxon>Micrococcales</taxon>
        <taxon>Micrococcaceae</taxon>
    </lineage>
</organism>
<feature type="compositionally biased region" description="Low complexity" evidence="3">
    <location>
        <begin position="282"/>
        <end position="295"/>
    </location>
</feature>
<dbReference type="EMBL" id="LXEY01000008">
    <property type="protein sequence ID" value="OAV62793.1"/>
    <property type="molecule type" value="Genomic_DNA"/>
</dbReference>
<dbReference type="PANTHER" id="PTHR43384">
    <property type="entry name" value="SEPTUM SITE-DETERMINING PROTEIN MIND HOMOLOG, CHLOROPLASTIC-RELATED"/>
    <property type="match status" value="1"/>
</dbReference>
<gene>
    <name evidence="5" type="ORF">A6F49_04615</name>
</gene>
<dbReference type="InterPro" id="IPR025669">
    <property type="entry name" value="AAA_dom"/>
</dbReference>
<dbReference type="InterPro" id="IPR027417">
    <property type="entry name" value="P-loop_NTPase"/>
</dbReference>
<dbReference type="GO" id="GO:0016887">
    <property type="term" value="F:ATP hydrolysis activity"/>
    <property type="evidence" value="ECO:0007669"/>
    <property type="project" value="TreeGrafter"/>
</dbReference>
<dbReference type="Gene3D" id="3.40.50.300">
    <property type="entry name" value="P-loop containing nucleotide triphosphate hydrolases"/>
    <property type="match status" value="1"/>
</dbReference>
<dbReference type="InterPro" id="IPR050625">
    <property type="entry name" value="ParA/MinD_ATPase"/>
</dbReference>
<evidence type="ECO:0000313" key="6">
    <source>
        <dbReference type="Proteomes" id="UP000078292"/>
    </source>
</evidence>
<comment type="caution">
    <text evidence="5">The sequence shown here is derived from an EMBL/GenBank/DDBJ whole genome shotgun (WGS) entry which is preliminary data.</text>
</comment>
<dbReference type="OrthoDB" id="9780677at2"/>
<protein>
    <recommendedName>
        <fullName evidence="4">AAA domain-containing protein</fullName>
    </recommendedName>
</protein>
<evidence type="ECO:0000313" key="5">
    <source>
        <dbReference type="EMBL" id="OAV62793.1"/>
    </source>
</evidence>
<evidence type="ECO:0000256" key="3">
    <source>
        <dbReference type="SAM" id="MobiDB-lite"/>
    </source>
</evidence>
<dbReference type="GO" id="GO:0005829">
    <property type="term" value="C:cytosol"/>
    <property type="evidence" value="ECO:0007669"/>
    <property type="project" value="TreeGrafter"/>
</dbReference>
<dbReference type="GO" id="GO:0005524">
    <property type="term" value="F:ATP binding"/>
    <property type="evidence" value="ECO:0007669"/>
    <property type="project" value="UniProtKB-KW"/>
</dbReference>
<dbReference type="AlphaFoldDB" id="A0A1B7M2H7"/>
<keyword evidence="1" id="KW-0547">Nucleotide-binding</keyword>
<feature type="domain" description="AAA" evidence="4">
    <location>
        <begin position="333"/>
        <end position="464"/>
    </location>
</feature>
<dbReference type="Pfam" id="PF13614">
    <property type="entry name" value="AAA_31"/>
    <property type="match status" value="1"/>
</dbReference>
<dbReference type="PANTHER" id="PTHR43384:SF6">
    <property type="entry name" value="SEPTUM SITE-DETERMINING PROTEIN MIND HOMOLOG, CHLOROPLASTIC"/>
    <property type="match status" value="1"/>
</dbReference>
<dbReference type="STRING" id="1837282.A6F49_04615"/>
<sequence length="631" mass="69369">MSQNNQDRRVGLIEVPDLVPVLSDAGYEVVTGDTVADAVKAIQEAFTAGSFPIVVADSTTSGLHEWTAAVASMEAGPEVSVITTDDADTDGAAQHIVHDNIAEIPAPFTLAQLAEEAVLAPVDEQWAEVVWPQNDQETEIEQNQGVVPQLPGLPSFDQEPGDSPSDGAVHQGDTSGNPQVEEDTWDATAQHRRRLAERRAQMQHDQTADEPAPAPVEDRTQLPTPQQPVDYSQQSDETDVYNTGLNLSAQHQQPPPAQQLAESLPPRRANRRQAPSVPQPQQPHHGQPPQQGGPQWNQSHEQPPAPAKRPVPGMYGQRDIRNARVRTRQCPLIIFSGAKGGVGKTTLARQTAIHAASQGYRTVLIDGDIGQGNVAKFFRMDTSSYNVPTISDFAIGDASLEEIVLTSNVIDELRPDNSTPVPDLLSVVLAPEDDDQAVNDVTAHHYVELVADVRQRFDMVVLDSQIMKTTDEFKLTNTLIIPEVRDNGAYYVGIADSSNSALKDLVNRIRSMVQMGVDRRRILVTMNKVPPIKSATESIEKTLRHQIQSRVGIYVGVINEDQRVWRRNLAGEPDLMNTQFDQVIYNILFQVTGYEEFDKKFDTDILSSEDSSQQGRAEKKPGFFARLLGRG</sequence>
<evidence type="ECO:0000256" key="1">
    <source>
        <dbReference type="ARBA" id="ARBA00022741"/>
    </source>
</evidence>
<dbReference type="GO" id="GO:0009898">
    <property type="term" value="C:cytoplasmic side of plasma membrane"/>
    <property type="evidence" value="ECO:0007669"/>
    <property type="project" value="TreeGrafter"/>
</dbReference>
<dbReference type="Proteomes" id="UP000078292">
    <property type="component" value="Unassembled WGS sequence"/>
</dbReference>
<feature type="compositionally biased region" description="Polar residues" evidence="3">
    <location>
        <begin position="221"/>
        <end position="246"/>
    </location>
</feature>